<accession>A0AAQ0KN05</accession>
<proteinExistence type="predicted"/>
<reference evidence="2 3" key="1">
    <citation type="submission" date="2018-08" db="EMBL/GenBank/DDBJ databases">
        <title>Genomic Encyclopedia of Archaeal and Bacterial Type Strains, Phase II (KMG-II): from individual species to whole genera.</title>
        <authorList>
            <person name="Goeker M."/>
        </authorList>
    </citation>
    <scope>NUCLEOTIDE SEQUENCE [LARGE SCALE GENOMIC DNA]</scope>
    <source>
        <strain evidence="2 3">DSM 582</strain>
    </source>
</reference>
<evidence type="ECO:0000313" key="3">
    <source>
        <dbReference type="Proteomes" id="UP000256794"/>
    </source>
</evidence>
<sequence length="275" mass="28724">MSMVHPGPRAAERVQVRRAALRPIHGRLRAGQTVMQAVGDLFAAHGCKGGVLSLAGVRCEPMRYVLPALSTDGLHAAWYSATHAPAGRWTIDSATASVGRKDGAPFLHCHGIWSGGGDTAMGHLLPLDCVIAEDAAVSGLGAAETWFEALPDPETAFTLFTPQGGGDGPGLFARILPGEDVVAGIESLAAWHGIATARLHGVGSIDHIRFAEGHRMDCLATELRLDGARLVQGAAHVPIEVVDIHGHIARGTLERGANPVGVTLELIIEPTGETP</sequence>
<evidence type="ECO:0000313" key="2">
    <source>
        <dbReference type="EMBL" id="REG54285.1"/>
    </source>
</evidence>
<dbReference type="AlphaFoldDB" id="A0AAQ0KN05"/>
<dbReference type="Proteomes" id="UP000256794">
    <property type="component" value="Unassembled WGS sequence"/>
</dbReference>
<comment type="caution">
    <text evidence="2">The sequence shown here is derived from an EMBL/GenBank/DDBJ whole genome shotgun (WGS) entry which is preliminary data.</text>
</comment>
<name>A0AAQ0KN05_PARVE</name>
<dbReference type="SUPFAM" id="SSF117856">
    <property type="entry name" value="AF0104/ALDC/Ptd012-like"/>
    <property type="match status" value="2"/>
</dbReference>
<keyword evidence="3" id="KW-1185">Reference proteome</keyword>
<dbReference type="Gene3D" id="3.30.1330.80">
    <property type="entry name" value="Hypothetical protein, similar to alpha- acetolactate decarboxylase, domain 2"/>
    <property type="match status" value="2"/>
</dbReference>
<dbReference type="PROSITE" id="PS51742">
    <property type="entry name" value="PPC"/>
    <property type="match status" value="1"/>
</dbReference>
<dbReference type="InterPro" id="IPR005175">
    <property type="entry name" value="PPC_dom"/>
</dbReference>
<dbReference type="RefSeq" id="WP_036754489.1">
    <property type="nucleotide sequence ID" value="NZ_CP035286.1"/>
</dbReference>
<organism evidence="2 3">
    <name type="scientific">Paracoccus versutus</name>
    <name type="common">Thiobacillus versutus</name>
    <dbReference type="NCBI Taxonomy" id="34007"/>
    <lineage>
        <taxon>Bacteria</taxon>
        <taxon>Pseudomonadati</taxon>
        <taxon>Pseudomonadota</taxon>
        <taxon>Alphaproteobacteria</taxon>
        <taxon>Rhodobacterales</taxon>
        <taxon>Paracoccaceae</taxon>
        <taxon>Paracoccus</taxon>
    </lineage>
</organism>
<protein>
    <recommendedName>
        <fullName evidence="1">PPC domain-containing protein</fullName>
    </recommendedName>
</protein>
<gene>
    <name evidence="2" type="ORF">ATH84_100480</name>
</gene>
<dbReference type="EMBL" id="QUMX01000004">
    <property type="protein sequence ID" value="REG54285.1"/>
    <property type="molecule type" value="Genomic_DNA"/>
</dbReference>
<feature type="domain" description="PPC" evidence="1">
    <location>
        <begin position="18"/>
        <end position="163"/>
    </location>
</feature>
<dbReference type="Pfam" id="PF03479">
    <property type="entry name" value="PCC"/>
    <property type="match status" value="1"/>
</dbReference>
<evidence type="ECO:0000259" key="1">
    <source>
        <dbReference type="PROSITE" id="PS51742"/>
    </source>
</evidence>